<feature type="transmembrane region" description="Helical" evidence="1">
    <location>
        <begin position="556"/>
        <end position="582"/>
    </location>
</feature>
<dbReference type="AlphaFoldDB" id="A0A7T0LJI2"/>
<keyword evidence="3" id="KW-1185">Reference proteome</keyword>
<evidence type="ECO:0000256" key="1">
    <source>
        <dbReference type="SAM" id="Phobius"/>
    </source>
</evidence>
<keyword evidence="1" id="KW-0812">Transmembrane</keyword>
<dbReference type="Proteomes" id="UP000594637">
    <property type="component" value="Chromosome"/>
</dbReference>
<dbReference type="RefSeq" id="WP_166855963.1">
    <property type="nucleotide sequence ID" value="NZ_CP063989.1"/>
</dbReference>
<sequence>MPSTVVIIVAPQSQRPVLAALTDLSASGLLSPFVWIEAPADPEHAPDHDDPVTVEVERGIARPSTFSAAVNRHGLERERILAVVPIGHPADDALSGPAEQFYRLRGLPTGTRQDCLRLLIPWSKEPVEAQLGRNGWEDVMVSPESTADPAFSQVPWWNDPASIPGAAAVAIAIHGGLVGAVTRGPYDNTPTDVSTAVRIVRSFARITDARAVEDDVRRQVLTVTGSLPRPTRSMGGATVDAYTDPAARVAWLSRVWGERHAASLRRPAASVAGADERSIGFLDALRLFFSFMFKALLGAPAAWARGVVHSVKTSVALTTANVVFGPNSPVSVVVGGVDQSGVTMGWRQLSQAALQASNTMPQEITSSPVQVRRSFTELWRDLRDGAIGLAQGSSCENLTLPAYAGVVTDTSLIAPPLDAEGSFLFTEAVGPIPAGTRLMAWDQLEIHRVQAELTALARSNDPRAATAGRVLAEIDAWQGRNGQRLLPQIGNGLATIFEQTRRDIVTMSEQVRALQSDDTLAGIESRQRRLRTILLGLAILMLVVITGLIIGGSTEAITWTVVGIVAAVVVVLWLLVSLATFWTQQRELFRIRHRAETLGKALPQVLANLRMAVEDLAAQGEAYDQFVQWGSILTSFFSDPLGERATERTARDHVTRFPAGFQRVVADADQQHLANVAAALRTQVFSVGWLTEAWNAFEEGMDTHLTPDQRQRRLTRELDITAEPGREDSALSRWAEGLRREGVTSRAGADRWQRCLALLQEPTGPRLELMITMPDGQRRTLKDYRSDLEHAAHHSVVQDMLGARVRTSTSVLTSQDHSWFDQENDGLSQTMVLLAATPPIAADDFIYPEPELFSLGNDTVVF</sequence>
<name>A0A7T0LJI2_9ACTO</name>
<evidence type="ECO:0000313" key="2">
    <source>
        <dbReference type="EMBL" id="QPL04924.1"/>
    </source>
</evidence>
<feature type="transmembrane region" description="Helical" evidence="1">
    <location>
        <begin position="532"/>
        <end position="550"/>
    </location>
</feature>
<protein>
    <submittedName>
        <fullName evidence="2">Uncharacterized protein</fullName>
    </submittedName>
</protein>
<proteinExistence type="predicted"/>
<keyword evidence="1" id="KW-1133">Transmembrane helix</keyword>
<evidence type="ECO:0000313" key="3">
    <source>
        <dbReference type="Proteomes" id="UP000594637"/>
    </source>
</evidence>
<dbReference type="EMBL" id="CP063989">
    <property type="protein sequence ID" value="QPL04924.1"/>
    <property type="molecule type" value="Genomic_DNA"/>
</dbReference>
<reference evidence="2 3" key="1">
    <citation type="submission" date="2020-11" db="EMBL/GenBank/DDBJ databases">
        <title>Actinomyces sp. ZJ750.</title>
        <authorList>
            <person name="Zhou J."/>
        </authorList>
    </citation>
    <scope>NUCLEOTIDE SEQUENCE [LARGE SCALE GENOMIC DNA]</scope>
    <source>
        <strain evidence="2 3">ZJ750</strain>
    </source>
</reference>
<keyword evidence="1" id="KW-0472">Membrane</keyword>
<organism evidence="2 3">
    <name type="scientific">Actinomyces respiraculi</name>
    <dbReference type="NCBI Taxonomy" id="2744574"/>
    <lineage>
        <taxon>Bacteria</taxon>
        <taxon>Bacillati</taxon>
        <taxon>Actinomycetota</taxon>
        <taxon>Actinomycetes</taxon>
        <taxon>Actinomycetales</taxon>
        <taxon>Actinomycetaceae</taxon>
        <taxon>Actinomyces</taxon>
    </lineage>
</organism>
<accession>A0A7T0LJI2</accession>
<gene>
    <name evidence="2" type="ORF">ID810_09250</name>
</gene>
<dbReference type="KEGG" id="arep:ID810_09250"/>